<dbReference type="PATRIC" id="fig|1006551.4.peg.2032"/>
<evidence type="ECO:0000313" key="4">
    <source>
        <dbReference type="EMBL" id="AEX03748.1"/>
    </source>
</evidence>
<evidence type="ECO:0000259" key="3">
    <source>
        <dbReference type="PROSITE" id="PS51186"/>
    </source>
</evidence>
<accession>A0A0H3H5Z5</accession>
<dbReference type="GO" id="GO:0016747">
    <property type="term" value="F:acyltransferase activity, transferring groups other than amino-acyl groups"/>
    <property type="evidence" value="ECO:0007669"/>
    <property type="project" value="InterPro"/>
</dbReference>
<proteinExistence type="predicted"/>
<dbReference type="PROSITE" id="PS51186">
    <property type="entry name" value="GNAT"/>
    <property type="match status" value="1"/>
</dbReference>
<dbReference type="CDD" id="cd04301">
    <property type="entry name" value="NAT_SF"/>
    <property type="match status" value="1"/>
</dbReference>
<evidence type="ECO:0000256" key="2">
    <source>
        <dbReference type="ARBA" id="ARBA00023315"/>
    </source>
</evidence>
<dbReference type="KEGG" id="kox:KOX_10110"/>
<dbReference type="SUPFAM" id="SSF55729">
    <property type="entry name" value="Acyl-CoA N-acyltransferases (Nat)"/>
    <property type="match status" value="2"/>
</dbReference>
<dbReference type="RefSeq" id="WP_014227798.1">
    <property type="nucleotide sequence ID" value="NC_016612.1"/>
</dbReference>
<reference evidence="4 5" key="1">
    <citation type="journal article" date="2012" name="J. Bacteriol.">
        <title>Complete genome sequence of Klebsiella oxytoca KCTC 1686, used in production of 2,3-butanediol.</title>
        <authorList>
            <person name="Shin S.H."/>
            <person name="Kim S."/>
            <person name="Kim J.Y."/>
            <person name="Lee S."/>
            <person name="Um Y."/>
            <person name="Oh M.K."/>
            <person name="Kim Y.R."/>
            <person name="Lee J."/>
            <person name="Yang K.S."/>
        </authorList>
    </citation>
    <scope>NUCLEOTIDE SEQUENCE [LARGE SCALE GENOMIC DNA]</scope>
    <source>
        <strain evidence="5">ATCC 8724 / DSM 4798 / JCM 20051 / NBRC 3318 / NRRL B-199 / KCTC 1686</strain>
    </source>
</reference>
<evidence type="ECO:0000256" key="1">
    <source>
        <dbReference type="ARBA" id="ARBA00022679"/>
    </source>
</evidence>
<dbReference type="InterPro" id="IPR050680">
    <property type="entry name" value="YpeA/RimI_acetyltransf"/>
</dbReference>
<dbReference type="InterPro" id="IPR000182">
    <property type="entry name" value="GNAT_dom"/>
</dbReference>
<dbReference type="EMBL" id="CP003218">
    <property type="protein sequence ID" value="AEX03748.1"/>
    <property type="molecule type" value="Genomic_DNA"/>
</dbReference>
<dbReference type="InterPro" id="IPR016181">
    <property type="entry name" value="Acyl_CoA_acyltransferase"/>
</dbReference>
<organism evidence="4 5">
    <name type="scientific">Klebsiella michiganensis (strain ATCC 8724 / DSM 4798 / JCM 20051 / NBRC 3318 / NRRL B-199 / KCTC 1686 / BUCSAV 143 / CCM 1901)</name>
    <dbReference type="NCBI Taxonomy" id="1006551"/>
    <lineage>
        <taxon>Bacteria</taxon>
        <taxon>Pseudomonadati</taxon>
        <taxon>Pseudomonadota</taxon>
        <taxon>Gammaproteobacteria</taxon>
        <taxon>Enterobacterales</taxon>
        <taxon>Enterobacteriaceae</taxon>
        <taxon>Klebsiella/Raoultella group</taxon>
        <taxon>Klebsiella</taxon>
    </lineage>
</organism>
<dbReference type="HOGENOM" id="CLU_081349_0_0_6"/>
<dbReference type="PANTHER" id="PTHR43420:SF12">
    <property type="entry name" value="N-ACETYLTRANSFERASE DOMAIN-CONTAINING PROTEIN"/>
    <property type="match status" value="1"/>
</dbReference>
<protein>
    <submittedName>
        <fullName evidence="4">GCN5-related N-acetyltransferase</fullName>
    </submittedName>
</protein>
<keyword evidence="2" id="KW-0012">Acyltransferase</keyword>
<dbReference type="AlphaFoldDB" id="A0A0H3H5Z5"/>
<dbReference type="Pfam" id="PF00583">
    <property type="entry name" value="Acetyltransf_1"/>
    <property type="match status" value="1"/>
</dbReference>
<name>A0A0H3H5Z5_KLEM8</name>
<feature type="domain" description="N-acetyltransferase" evidence="3">
    <location>
        <begin position="3"/>
        <end position="158"/>
    </location>
</feature>
<dbReference type="Proteomes" id="UP000007843">
    <property type="component" value="Chromosome"/>
</dbReference>
<gene>
    <name evidence="4" type="ordered locus">KOX_10110</name>
</gene>
<dbReference type="Gene3D" id="3.40.630.30">
    <property type="match status" value="2"/>
</dbReference>
<keyword evidence="1 4" id="KW-0808">Transferase</keyword>
<dbReference type="PANTHER" id="PTHR43420">
    <property type="entry name" value="ACETYLTRANSFERASE"/>
    <property type="match status" value="1"/>
</dbReference>
<sequence>MELTAVSATQFSVAQLTTILCDCFEDYLVPVTLSVEVFVQRFSAEGLSLLDSCVWLDGDVPAAMAVVARRGDEARLAAFAVRPAYRGKGVGRRLMSPLIDALREQGVRRMWLEVIRDNHAAVALYQSLGFEVRHGLCGYLSAQAGSDGPSVLEDVDVLALTRRAGAEINGQLPWLMDPLTFSTLPCRALSLHQQAFAVLATLSSRPQLQFLWVDPAARGRGRGREMLMALAQRFPGLGTSVTIPERFTPLFHAAGYTPMALKQYEMSATLSAPPPAGR</sequence>
<evidence type="ECO:0000313" key="5">
    <source>
        <dbReference type="Proteomes" id="UP000007843"/>
    </source>
</evidence>